<dbReference type="GO" id="GO:0042574">
    <property type="term" value="P:retinal metabolic process"/>
    <property type="evidence" value="ECO:0007669"/>
    <property type="project" value="TreeGrafter"/>
</dbReference>
<feature type="region of interest" description="Disordered" evidence="6">
    <location>
        <begin position="19"/>
        <end position="40"/>
    </location>
</feature>
<dbReference type="PANTHER" id="PTHR10543">
    <property type="entry name" value="BETA-CAROTENE DIOXYGENASE"/>
    <property type="match status" value="1"/>
</dbReference>
<dbReference type="OrthoDB" id="1069523at2759"/>
<evidence type="ECO:0000256" key="2">
    <source>
        <dbReference type="ARBA" id="ARBA00022723"/>
    </source>
</evidence>
<protein>
    <submittedName>
        <fullName evidence="7">Uncharacterized protein</fullName>
    </submittedName>
</protein>
<organism evidence="7 8">
    <name type="scientific">Rhynchophorus ferrugineus</name>
    <name type="common">Red palm weevil</name>
    <name type="synonym">Curculio ferrugineus</name>
    <dbReference type="NCBI Taxonomy" id="354439"/>
    <lineage>
        <taxon>Eukaryota</taxon>
        <taxon>Metazoa</taxon>
        <taxon>Ecdysozoa</taxon>
        <taxon>Arthropoda</taxon>
        <taxon>Hexapoda</taxon>
        <taxon>Insecta</taxon>
        <taxon>Pterygota</taxon>
        <taxon>Neoptera</taxon>
        <taxon>Endopterygota</taxon>
        <taxon>Coleoptera</taxon>
        <taxon>Polyphaga</taxon>
        <taxon>Cucujiformia</taxon>
        <taxon>Curculionidae</taxon>
        <taxon>Dryophthorinae</taxon>
        <taxon>Rhynchophorus</taxon>
    </lineage>
</organism>
<comment type="caution">
    <text evidence="7">The sequence shown here is derived from an EMBL/GenBank/DDBJ whole genome shotgun (WGS) entry which is preliminary data.</text>
</comment>
<feature type="binding site" evidence="5">
    <location>
        <position position="559"/>
    </location>
    <ligand>
        <name>Fe cation</name>
        <dbReference type="ChEBI" id="CHEBI:24875"/>
        <note>catalytic</note>
    </ligand>
</feature>
<keyword evidence="2 5" id="KW-0479">Metal-binding</keyword>
<dbReference type="GO" id="GO:0046872">
    <property type="term" value="F:metal ion binding"/>
    <property type="evidence" value="ECO:0007669"/>
    <property type="project" value="UniProtKB-KW"/>
</dbReference>
<evidence type="ECO:0000256" key="6">
    <source>
        <dbReference type="SAM" id="MobiDB-lite"/>
    </source>
</evidence>
<keyword evidence="4 5" id="KW-0408">Iron</keyword>
<dbReference type="EMBL" id="JAACXV010000085">
    <property type="protein sequence ID" value="KAF7283906.1"/>
    <property type="molecule type" value="Genomic_DNA"/>
</dbReference>
<dbReference type="GO" id="GO:0016121">
    <property type="term" value="P:carotene catabolic process"/>
    <property type="evidence" value="ECO:0007669"/>
    <property type="project" value="TreeGrafter"/>
</dbReference>
<dbReference type="AlphaFoldDB" id="A0A834MIS9"/>
<dbReference type="PANTHER" id="PTHR10543:SF24">
    <property type="entry name" value="CAROTENOID ISOMEROOXYGENASE"/>
    <property type="match status" value="1"/>
</dbReference>
<dbReference type="InterPro" id="IPR004294">
    <property type="entry name" value="Carotenoid_Oase"/>
</dbReference>
<evidence type="ECO:0000313" key="7">
    <source>
        <dbReference type="EMBL" id="KAF7283906.1"/>
    </source>
</evidence>
<evidence type="ECO:0000256" key="1">
    <source>
        <dbReference type="ARBA" id="ARBA00006787"/>
    </source>
</evidence>
<evidence type="ECO:0000256" key="4">
    <source>
        <dbReference type="ARBA" id="ARBA00023004"/>
    </source>
</evidence>
<keyword evidence="8" id="KW-1185">Reference proteome</keyword>
<dbReference type="Proteomes" id="UP000625711">
    <property type="component" value="Unassembled WGS sequence"/>
</dbReference>
<dbReference type="GO" id="GO:0010436">
    <property type="term" value="F:carotenoid dioxygenase activity"/>
    <property type="evidence" value="ECO:0007669"/>
    <property type="project" value="TreeGrafter"/>
</dbReference>
<keyword evidence="3" id="KW-0560">Oxidoreductase</keyword>
<name>A0A834MIS9_RHYFE</name>
<evidence type="ECO:0000256" key="5">
    <source>
        <dbReference type="PIRSR" id="PIRSR604294-1"/>
    </source>
</evidence>
<proteinExistence type="inferred from homology"/>
<reference evidence="7" key="1">
    <citation type="submission" date="2020-08" db="EMBL/GenBank/DDBJ databases">
        <title>Genome sequencing and assembly of the red palm weevil Rhynchophorus ferrugineus.</title>
        <authorList>
            <person name="Dias G.B."/>
            <person name="Bergman C.M."/>
            <person name="Manee M."/>
        </authorList>
    </citation>
    <scope>NUCLEOTIDE SEQUENCE</scope>
    <source>
        <strain evidence="7">AA-2017</strain>
        <tissue evidence="7">Whole larva</tissue>
    </source>
</reference>
<sequence length="568" mass="65123">MSSSVFNWSPLPIKRKLDFTQKNKNRNNNEFSNRNEPKELHSPNCEFQVWLRTCEQEIIDPLVGKVKGDIPKWLNGSLLRNGPGTMKAGQDEFQHLFDSSALLHRFGLKDGNVTYQCRFLQSEIYKKTLASNRLMITEFGTRAAPDPCHTIFRKVATLFDLKANMSDNAMISLYPFGDEIYAFNEIPFIHRIEPKTLETLNRVDLTSKINIVNHTSHPHVTENGNVYNIGLSVGATGPYHNIVLFEKNSSNESMFDNAKILSSIPARWPLHPSYMHSFGMTDNYFIIVEQPLSISLPGLLSTKIKNQPLAASLRWYNEYNQINIISRETGKRQHKFFTETFFYLHIINQFEDSDYIIIDVCAYRDPSMIDCMYYETMKDMHHNPDYAKMFRGRPIRFVLPLKPLGHDLAANTNLINYGNSKATACYLSNGNILAQAEKLCDIGCETPRINYEKFLGKKYRYFYAISSDVDAVNPGTLIKVDIQNNCYKTWQEKNCYPGEPIFVPSPNAKEEDEGVILSVLVWGQDDTNHVGLLILNAHNFEEIARAEFKTTTSVPKCLHGWYLPETET</sequence>
<accession>A0A834MIS9</accession>
<feature type="binding site" evidence="5">
    <location>
        <position position="345"/>
    </location>
    <ligand>
        <name>Fe cation</name>
        <dbReference type="ChEBI" id="CHEBI:24875"/>
        <note>catalytic</note>
    </ligand>
</feature>
<comment type="similarity">
    <text evidence="1">Belongs to the carotenoid oxygenase family.</text>
</comment>
<dbReference type="GO" id="GO:0003834">
    <property type="term" value="F:beta-carotene 15,15'-dioxygenase activity"/>
    <property type="evidence" value="ECO:0007669"/>
    <property type="project" value="TreeGrafter"/>
</dbReference>
<feature type="binding site" evidence="5">
    <location>
        <position position="276"/>
    </location>
    <ligand>
        <name>Fe cation</name>
        <dbReference type="ChEBI" id="CHEBI:24875"/>
        <note>catalytic</note>
    </ligand>
</feature>
<feature type="binding site" evidence="5">
    <location>
        <position position="217"/>
    </location>
    <ligand>
        <name>Fe cation</name>
        <dbReference type="ChEBI" id="CHEBI:24875"/>
        <note>catalytic</note>
    </ligand>
</feature>
<evidence type="ECO:0000256" key="3">
    <source>
        <dbReference type="ARBA" id="ARBA00023002"/>
    </source>
</evidence>
<dbReference type="Pfam" id="PF03055">
    <property type="entry name" value="RPE65"/>
    <property type="match status" value="1"/>
</dbReference>
<evidence type="ECO:0000313" key="8">
    <source>
        <dbReference type="Proteomes" id="UP000625711"/>
    </source>
</evidence>
<comment type="cofactor">
    <cofactor evidence="5">
        <name>Fe(2+)</name>
        <dbReference type="ChEBI" id="CHEBI:29033"/>
    </cofactor>
    <text evidence="5">Binds 1 Fe(2+) ion per subunit.</text>
</comment>
<gene>
    <name evidence="7" type="ORF">GWI33_022737</name>
</gene>